<dbReference type="PANTHER" id="PTHR37164:SF1">
    <property type="entry name" value="BACTERIOHEMERYTHRIN"/>
    <property type="match status" value="1"/>
</dbReference>
<feature type="domain" description="Hemerythrin-like" evidence="5">
    <location>
        <begin position="18"/>
        <end position="118"/>
    </location>
</feature>
<dbReference type="PANTHER" id="PTHR37164">
    <property type="entry name" value="BACTERIOHEMERYTHRIN"/>
    <property type="match status" value="1"/>
</dbReference>
<name>A0A1S6QCP7_9ANNE</name>
<evidence type="ECO:0000256" key="3">
    <source>
        <dbReference type="ARBA" id="ARBA00023004"/>
    </source>
</evidence>
<keyword evidence="3 4" id="KW-0408">Iron</keyword>
<comment type="similarity">
    <text evidence="1">Belongs to the hemerythrin family.</text>
</comment>
<dbReference type="PIRSF" id="PIRSF002033">
    <property type="entry name" value="Hemerythrin"/>
    <property type="match status" value="1"/>
</dbReference>
<evidence type="ECO:0000256" key="2">
    <source>
        <dbReference type="ARBA" id="ARBA00022723"/>
    </source>
</evidence>
<feature type="binding site" evidence="4">
    <location>
        <position position="55"/>
    </location>
    <ligand>
        <name>Fe cation</name>
        <dbReference type="ChEBI" id="CHEBI:24875"/>
        <label>1</label>
    </ligand>
</feature>
<feature type="binding site" evidence="4">
    <location>
        <position position="112"/>
    </location>
    <ligand>
        <name>Fe cation</name>
        <dbReference type="ChEBI" id="CHEBI:24875"/>
        <label>2</label>
    </ligand>
</feature>
<organism evidence="6">
    <name type="scientific">Nephtys incisa</name>
    <dbReference type="NCBI Taxonomy" id="492768"/>
    <lineage>
        <taxon>Eukaryota</taxon>
        <taxon>Metazoa</taxon>
        <taxon>Spiralia</taxon>
        <taxon>Lophotrochozoa</taxon>
        <taxon>Annelida</taxon>
        <taxon>Polychaeta</taxon>
        <taxon>Errantia</taxon>
        <taxon>Phyllodocida</taxon>
        <taxon>Nephtyidae</taxon>
        <taxon>Nephtys</taxon>
    </lineage>
</organism>
<feature type="binding site" evidence="4">
    <location>
        <position position="107"/>
    </location>
    <ligand>
        <name>Fe cation</name>
        <dbReference type="ChEBI" id="CHEBI:24875"/>
        <label>2</label>
    </ligand>
</feature>
<protein>
    <submittedName>
        <fullName evidence="6">Hemerythrin</fullName>
    </submittedName>
</protein>
<keyword evidence="2 4" id="KW-0479">Metal-binding</keyword>
<dbReference type="PRINTS" id="PR00186">
    <property type="entry name" value="HEMERYTHRIN"/>
</dbReference>
<proteinExistence type="evidence at transcript level"/>
<dbReference type="AlphaFoldDB" id="A0A1S6QCP7"/>
<dbReference type="InterPro" id="IPR012827">
    <property type="entry name" value="Hemerythrin_metal-bd"/>
</dbReference>
<evidence type="ECO:0000256" key="4">
    <source>
        <dbReference type="PIRSR" id="PIRSR002033-1"/>
    </source>
</evidence>
<dbReference type="InterPro" id="IPR050669">
    <property type="entry name" value="Hemerythrin"/>
</dbReference>
<dbReference type="NCBIfam" id="TIGR02481">
    <property type="entry name" value="hemeryth_dom"/>
    <property type="match status" value="1"/>
</dbReference>
<dbReference type="CDD" id="cd12107">
    <property type="entry name" value="Hemerythrin"/>
    <property type="match status" value="1"/>
</dbReference>
<evidence type="ECO:0000256" key="1">
    <source>
        <dbReference type="ARBA" id="ARBA00010587"/>
    </source>
</evidence>
<feature type="binding site" evidence="4">
    <location>
        <position position="78"/>
    </location>
    <ligand>
        <name>Fe cation</name>
        <dbReference type="ChEBI" id="CHEBI:24875"/>
        <label>2</label>
    </ligand>
</feature>
<feature type="binding site" evidence="4">
    <location>
        <position position="59"/>
    </location>
    <ligand>
        <name>Fe cation</name>
        <dbReference type="ChEBI" id="CHEBI:24875"/>
        <label>2</label>
    </ligand>
</feature>
<dbReference type="InterPro" id="IPR002063">
    <property type="entry name" value="Haemerythrin"/>
</dbReference>
<dbReference type="GO" id="GO:0005506">
    <property type="term" value="F:iron ion binding"/>
    <property type="evidence" value="ECO:0007669"/>
    <property type="project" value="InterPro"/>
</dbReference>
<dbReference type="Pfam" id="PF01814">
    <property type="entry name" value="Hemerythrin"/>
    <property type="match status" value="1"/>
</dbReference>
<feature type="binding site" evidence="4">
    <location>
        <position position="74"/>
    </location>
    <ligand>
        <name>Fe cation</name>
        <dbReference type="ChEBI" id="CHEBI:24875"/>
        <label>2</label>
    </ligand>
</feature>
<dbReference type="SUPFAM" id="SSF47188">
    <property type="entry name" value="Hemerythrin-like"/>
    <property type="match status" value="1"/>
</dbReference>
<dbReference type="InterPro" id="IPR012312">
    <property type="entry name" value="Hemerythrin-like"/>
</dbReference>
<reference evidence="6" key="1">
    <citation type="submission" date="2016-10" db="EMBL/GenBank/DDBJ databases">
        <title>Discovery and evolution of novel hemerythrin genes in annelid worms.</title>
        <authorList>
            <person name="Costa-Paiva E.M."/>
            <person name="Whelan N.V."/>
            <person name="Waits D.S."/>
            <person name="Santos S."/>
            <person name="Schrago C.G."/>
            <person name="Halanych K.M."/>
        </authorList>
    </citation>
    <scope>NUCLEOTIDE SEQUENCE</scope>
</reference>
<feature type="binding site" evidence="4">
    <location>
        <position position="112"/>
    </location>
    <ligand>
        <name>Fe cation</name>
        <dbReference type="ChEBI" id="CHEBI:24875"/>
        <label>1</label>
    </ligand>
</feature>
<accession>A0A1S6QCP7</accession>
<sequence length="120" mass="14001">MVFEIPDPFKWNESFRTFYEQIDEEHKGLFDGIFACCEKNDAATLQALVAKVKEHFENEEKLMTEKKYSDLDAHKAIHAKFIGDLNGLSAPLKDDKIIYAKEWLVNHIKGTDFKYKDQLD</sequence>
<evidence type="ECO:0000259" key="5">
    <source>
        <dbReference type="Pfam" id="PF01814"/>
    </source>
</evidence>
<dbReference type="Gene3D" id="1.20.120.50">
    <property type="entry name" value="Hemerythrin-like"/>
    <property type="match status" value="1"/>
</dbReference>
<dbReference type="InterPro" id="IPR035938">
    <property type="entry name" value="Hemerythrin-like_sf"/>
</dbReference>
<evidence type="ECO:0000313" key="6">
    <source>
        <dbReference type="EMBL" id="AQV13694.1"/>
    </source>
</evidence>
<dbReference type="InterPro" id="IPR016131">
    <property type="entry name" value="Haemerythrin_Fe_BS"/>
</dbReference>
<feature type="binding site" evidence="4">
    <location>
        <position position="59"/>
    </location>
    <ligand>
        <name>Fe cation</name>
        <dbReference type="ChEBI" id="CHEBI:24875"/>
        <label>1</label>
    </ligand>
</feature>
<dbReference type="EMBL" id="KY007396">
    <property type="protein sequence ID" value="AQV13694.1"/>
    <property type="molecule type" value="mRNA"/>
</dbReference>
<feature type="binding site" evidence="4">
    <location>
        <position position="26"/>
    </location>
    <ligand>
        <name>Fe cation</name>
        <dbReference type="ChEBI" id="CHEBI:24875"/>
        <label>1</label>
    </ligand>
</feature>
<dbReference type="NCBIfam" id="TIGR00058">
    <property type="entry name" value="Hemerythrin"/>
    <property type="match status" value="1"/>
</dbReference>
<dbReference type="PROSITE" id="PS00550">
    <property type="entry name" value="HEMERYTHRINS"/>
    <property type="match status" value="1"/>
</dbReference>